<name>A0A367KWG7_RHIST</name>
<dbReference type="STRING" id="4846.A0A367KWG7"/>
<dbReference type="InterPro" id="IPR036770">
    <property type="entry name" value="Ankyrin_rpt-contain_sf"/>
</dbReference>
<keyword evidence="2" id="KW-0677">Repeat</keyword>
<sequence>MSTLFRRAFTFLNNTKLPKIRRVPKIVEEEGDDVEDFKQLEIDLMGLRENPDITVWQAAETGNRAALQYFIENSEDRSSLLNARDPDTNCTLLHMVIINAKQHKSPVLPLLRLLLKNGADARLCGMYSAQAIHMVPVHCLDQPVACLELLLKYKADVNARDGDGWTPLHYAARFCENPEPVVHMLISRGAQVNACDVHKKTPLFVLMANNNDHADLLYWLIHTAKADLSILGYYCDPYTQEARAGSLVFQAAKYNRPGCLAVLIHSAIETLCKVITQDEVTAAGNYVQGHPAMVHLLHELQISLESNYESPMYNYGLYAERRRPSMMTVLGLVGPSSHGNKLFRKANKFMRRTKSHKI</sequence>
<keyword evidence="3 4" id="KW-0040">ANK repeat</keyword>
<dbReference type="PANTHER" id="PTHR24161">
    <property type="entry name" value="ANK_REP_REGION DOMAIN-CONTAINING PROTEIN-RELATED"/>
    <property type="match status" value="1"/>
</dbReference>
<evidence type="ECO:0000256" key="1">
    <source>
        <dbReference type="ARBA" id="ARBA00012210"/>
    </source>
</evidence>
<protein>
    <recommendedName>
        <fullName evidence="1">protein S-acyltransferase</fullName>
        <ecNumber evidence="1">2.3.1.225</ecNumber>
    </recommendedName>
</protein>
<dbReference type="Proteomes" id="UP000253551">
    <property type="component" value="Unassembled WGS sequence"/>
</dbReference>
<dbReference type="EMBL" id="PJQM01000129">
    <property type="protein sequence ID" value="RCI06553.1"/>
    <property type="molecule type" value="Genomic_DNA"/>
</dbReference>
<dbReference type="GO" id="GO:0019706">
    <property type="term" value="F:protein-cysteine S-palmitoyltransferase activity"/>
    <property type="evidence" value="ECO:0007669"/>
    <property type="project" value="UniProtKB-EC"/>
</dbReference>
<evidence type="ECO:0000256" key="2">
    <source>
        <dbReference type="ARBA" id="ARBA00022737"/>
    </source>
</evidence>
<dbReference type="SMART" id="SM00248">
    <property type="entry name" value="ANK"/>
    <property type="match status" value="4"/>
</dbReference>
<dbReference type="Pfam" id="PF12796">
    <property type="entry name" value="Ank_2"/>
    <property type="match status" value="1"/>
</dbReference>
<accession>A0A367KWG7</accession>
<proteinExistence type="predicted"/>
<dbReference type="OrthoDB" id="194358at2759"/>
<dbReference type="AlphaFoldDB" id="A0A367KWG7"/>
<dbReference type="InterPro" id="IPR002110">
    <property type="entry name" value="Ankyrin_rpt"/>
</dbReference>
<evidence type="ECO:0000256" key="3">
    <source>
        <dbReference type="ARBA" id="ARBA00023043"/>
    </source>
</evidence>
<evidence type="ECO:0000256" key="4">
    <source>
        <dbReference type="PROSITE-ProRule" id="PRU00023"/>
    </source>
</evidence>
<evidence type="ECO:0000313" key="5">
    <source>
        <dbReference type="EMBL" id="RCI06553.1"/>
    </source>
</evidence>
<gene>
    <name evidence="5" type="ORF">CU098_007037</name>
</gene>
<keyword evidence="6" id="KW-1185">Reference proteome</keyword>
<dbReference type="SUPFAM" id="SSF48403">
    <property type="entry name" value="Ankyrin repeat"/>
    <property type="match status" value="1"/>
</dbReference>
<dbReference type="PROSITE" id="PS50297">
    <property type="entry name" value="ANK_REP_REGION"/>
    <property type="match status" value="1"/>
</dbReference>
<dbReference type="PROSITE" id="PS50088">
    <property type="entry name" value="ANK_REPEAT"/>
    <property type="match status" value="1"/>
</dbReference>
<dbReference type="EC" id="2.3.1.225" evidence="1"/>
<reference evidence="5 6" key="1">
    <citation type="journal article" date="2018" name="G3 (Bethesda)">
        <title>Phylogenetic and Phylogenomic Definition of Rhizopus Species.</title>
        <authorList>
            <person name="Gryganskyi A.P."/>
            <person name="Golan J."/>
            <person name="Dolatabadi S."/>
            <person name="Mondo S."/>
            <person name="Robb S."/>
            <person name="Idnurm A."/>
            <person name="Muszewska A."/>
            <person name="Steczkiewicz K."/>
            <person name="Masonjones S."/>
            <person name="Liao H.L."/>
            <person name="Gajdeczka M.T."/>
            <person name="Anike F."/>
            <person name="Vuek A."/>
            <person name="Anishchenko I.M."/>
            <person name="Voigt K."/>
            <person name="de Hoog G.S."/>
            <person name="Smith M.E."/>
            <person name="Heitman J."/>
            <person name="Vilgalys R."/>
            <person name="Stajich J.E."/>
        </authorList>
    </citation>
    <scope>NUCLEOTIDE SEQUENCE [LARGE SCALE GENOMIC DNA]</scope>
    <source>
        <strain evidence="5 6">LSU 92-RS-03</strain>
    </source>
</reference>
<comment type="caution">
    <text evidence="5">The sequence shown here is derived from an EMBL/GenBank/DDBJ whole genome shotgun (WGS) entry which is preliminary data.</text>
</comment>
<evidence type="ECO:0000313" key="6">
    <source>
        <dbReference type="Proteomes" id="UP000253551"/>
    </source>
</evidence>
<organism evidence="5 6">
    <name type="scientific">Rhizopus stolonifer</name>
    <name type="common">Rhizopus nigricans</name>
    <dbReference type="NCBI Taxonomy" id="4846"/>
    <lineage>
        <taxon>Eukaryota</taxon>
        <taxon>Fungi</taxon>
        <taxon>Fungi incertae sedis</taxon>
        <taxon>Mucoromycota</taxon>
        <taxon>Mucoromycotina</taxon>
        <taxon>Mucoromycetes</taxon>
        <taxon>Mucorales</taxon>
        <taxon>Mucorineae</taxon>
        <taxon>Rhizopodaceae</taxon>
        <taxon>Rhizopus</taxon>
    </lineage>
</organism>
<dbReference type="Gene3D" id="1.25.40.20">
    <property type="entry name" value="Ankyrin repeat-containing domain"/>
    <property type="match status" value="2"/>
</dbReference>
<dbReference type="PANTHER" id="PTHR24161:SF85">
    <property type="entry name" value="PALMITOYLTRANSFERASE HIP14"/>
    <property type="match status" value="1"/>
</dbReference>
<feature type="repeat" description="ANK" evidence="4">
    <location>
        <begin position="163"/>
        <end position="197"/>
    </location>
</feature>